<comment type="caution">
    <text evidence="2">The sequence shown here is derived from an EMBL/GenBank/DDBJ whole genome shotgun (WGS) entry which is preliminary data.</text>
</comment>
<keyword evidence="1" id="KW-1133">Transmembrane helix</keyword>
<keyword evidence="3" id="KW-1185">Reference proteome</keyword>
<feature type="transmembrane region" description="Helical" evidence="1">
    <location>
        <begin position="6"/>
        <end position="22"/>
    </location>
</feature>
<accession>A0AAP2BJV3</accession>
<evidence type="ECO:0000313" key="3">
    <source>
        <dbReference type="Proteomes" id="UP000673434"/>
    </source>
</evidence>
<proteinExistence type="predicted"/>
<keyword evidence="1" id="KW-0472">Membrane</keyword>
<keyword evidence="1" id="KW-0812">Transmembrane</keyword>
<dbReference type="RefSeq" id="WP_210846306.1">
    <property type="nucleotide sequence ID" value="NZ_JAGKON010000013.1"/>
</dbReference>
<evidence type="ECO:0008006" key="4">
    <source>
        <dbReference type="Google" id="ProtNLM"/>
    </source>
</evidence>
<dbReference type="AlphaFoldDB" id="A0AAP2BJV3"/>
<evidence type="ECO:0000313" key="2">
    <source>
        <dbReference type="EMBL" id="MBQ0600903.1"/>
    </source>
</evidence>
<organism evidence="2 3">
    <name type="scientific">Klebsiella oxytoca</name>
    <dbReference type="NCBI Taxonomy" id="571"/>
    <lineage>
        <taxon>Bacteria</taxon>
        <taxon>Pseudomonadati</taxon>
        <taxon>Pseudomonadota</taxon>
        <taxon>Gammaproteobacteria</taxon>
        <taxon>Enterobacterales</taxon>
        <taxon>Enterobacteriaceae</taxon>
        <taxon>Klebsiella/Raoultella group</taxon>
        <taxon>Klebsiella</taxon>
    </lineage>
</organism>
<protein>
    <recommendedName>
        <fullName evidence="4">DUF4760 domain-containing protein</fullName>
    </recommendedName>
</protein>
<sequence length="166" mass="19539">METMFWVYLAVVVVLLSGFLHYRRKCTRMIREYRRMKVSLIDHQKAVAFIYQDLIPNTVLNQARLIQEQRHLLKHMQGNLGFALANPDAVDLISCSYANAKLLLATYMEVCHKEGVNEEYMQGLYHKAGDYVDDDTDIIALYRTLKRPMPVNLFFFNKMTKKKEKR</sequence>
<dbReference type="Proteomes" id="UP000673434">
    <property type="component" value="Unassembled WGS sequence"/>
</dbReference>
<dbReference type="EMBL" id="JAGKON010000013">
    <property type="protein sequence ID" value="MBQ0600903.1"/>
    <property type="molecule type" value="Genomic_DNA"/>
</dbReference>
<reference evidence="2 3" key="1">
    <citation type="submission" date="2021-03" db="EMBL/GenBank/DDBJ databases">
        <authorList>
            <person name="Stanton E."/>
        </authorList>
    </citation>
    <scope>NUCLEOTIDE SEQUENCE [LARGE SCALE GENOMIC DNA]</scope>
    <source>
        <strain evidence="2 3">2020EL-00037</strain>
    </source>
</reference>
<evidence type="ECO:0000256" key="1">
    <source>
        <dbReference type="SAM" id="Phobius"/>
    </source>
</evidence>
<name>A0AAP2BJV3_KLEOX</name>
<gene>
    <name evidence="2" type="ORF">J7S78_13980</name>
</gene>